<dbReference type="KEGG" id="amob:HG15A2_33230"/>
<evidence type="ECO:0000313" key="5">
    <source>
        <dbReference type="Proteomes" id="UP000319852"/>
    </source>
</evidence>
<dbReference type="RefSeq" id="WP_145061162.1">
    <property type="nucleotide sequence ID" value="NZ_CP036263.1"/>
</dbReference>
<accession>A0A517MYU9</accession>
<sequence length="356" mass="41071">MLSSATKSLKRFVKPWFASIDLRLMALCEKFPYLANIYFCLDRSFEREHHAVVAGRRRYERSIQGASTASHVYRLRRNTHRLEKGLISRPLREVFALTYLQETIESFVTLYQDHPTEADDPLLQWSRSVLSEYFRATSQSNAPTLEECRHNYEQLIERLHPSTCEKKPQRRDTTPLSTSIEDMQKLAIRRRSVRWYDSTPVPRDVIDKAVEVAGLSPSACNRQPFKFRIFDDPKLVTKLASIPMGTRGFSHQFPVFIVIVGELHAYPFSRDRHVIYIDSSLAAMALEFALEVQGIATCSINWPDIPHLEKKIAEALNLSPDERVIMCMSAGYPDPEGLVPYSQKKTLDELRSYNQQ</sequence>
<dbReference type="Pfam" id="PF00881">
    <property type="entry name" value="Nitroreductase"/>
    <property type="match status" value="2"/>
</dbReference>
<feature type="domain" description="Nitroreductase" evidence="3">
    <location>
        <begin position="247"/>
        <end position="332"/>
    </location>
</feature>
<keyword evidence="2" id="KW-0560">Oxidoreductase</keyword>
<dbReference type="PANTHER" id="PTHR43673:SF10">
    <property type="entry name" value="NADH DEHYDROGENASE_NAD(P)H NITROREDUCTASE XCC3605-RELATED"/>
    <property type="match status" value="1"/>
</dbReference>
<protein>
    <submittedName>
        <fullName evidence="4">Nitroreductase family protein</fullName>
    </submittedName>
</protein>
<dbReference type="OrthoDB" id="9802760at2"/>
<evidence type="ECO:0000313" key="4">
    <source>
        <dbReference type="EMBL" id="QDS99987.1"/>
    </source>
</evidence>
<dbReference type="InterPro" id="IPR000415">
    <property type="entry name" value="Nitroreductase-like"/>
</dbReference>
<dbReference type="Gene3D" id="3.40.109.10">
    <property type="entry name" value="NADH Oxidase"/>
    <property type="match status" value="1"/>
</dbReference>
<comment type="similarity">
    <text evidence="1">Belongs to the nitroreductase family.</text>
</comment>
<evidence type="ECO:0000259" key="3">
    <source>
        <dbReference type="Pfam" id="PF00881"/>
    </source>
</evidence>
<gene>
    <name evidence="4" type="ORF">HG15A2_33230</name>
</gene>
<feature type="domain" description="Nitroreductase" evidence="3">
    <location>
        <begin position="189"/>
        <end position="241"/>
    </location>
</feature>
<name>A0A517MYU9_9BACT</name>
<proteinExistence type="inferred from homology"/>
<dbReference type="PANTHER" id="PTHR43673">
    <property type="entry name" value="NAD(P)H NITROREDUCTASE YDGI-RELATED"/>
    <property type="match status" value="1"/>
</dbReference>
<organism evidence="4 5">
    <name type="scientific">Adhaeretor mobilis</name>
    <dbReference type="NCBI Taxonomy" id="1930276"/>
    <lineage>
        <taxon>Bacteria</taxon>
        <taxon>Pseudomonadati</taxon>
        <taxon>Planctomycetota</taxon>
        <taxon>Planctomycetia</taxon>
        <taxon>Pirellulales</taxon>
        <taxon>Lacipirellulaceae</taxon>
        <taxon>Adhaeretor</taxon>
    </lineage>
</organism>
<dbReference type="GO" id="GO:0016491">
    <property type="term" value="F:oxidoreductase activity"/>
    <property type="evidence" value="ECO:0007669"/>
    <property type="project" value="UniProtKB-KW"/>
</dbReference>
<keyword evidence="5" id="KW-1185">Reference proteome</keyword>
<reference evidence="4 5" key="1">
    <citation type="submission" date="2019-02" db="EMBL/GenBank/DDBJ databases">
        <title>Deep-cultivation of Planctomycetes and their phenomic and genomic characterization uncovers novel biology.</title>
        <authorList>
            <person name="Wiegand S."/>
            <person name="Jogler M."/>
            <person name="Boedeker C."/>
            <person name="Pinto D."/>
            <person name="Vollmers J."/>
            <person name="Rivas-Marin E."/>
            <person name="Kohn T."/>
            <person name="Peeters S.H."/>
            <person name="Heuer A."/>
            <person name="Rast P."/>
            <person name="Oberbeckmann S."/>
            <person name="Bunk B."/>
            <person name="Jeske O."/>
            <person name="Meyerdierks A."/>
            <person name="Storesund J.E."/>
            <person name="Kallscheuer N."/>
            <person name="Luecker S."/>
            <person name="Lage O.M."/>
            <person name="Pohl T."/>
            <person name="Merkel B.J."/>
            <person name="Hornburger P."/>
            <person name="Mueller R.-W."/>
            <person name="Bruemmer F."/>
            <person name="Labrenz M."/>
            <person name="Spormann A.M."/>
            <person name="Op den Camp H."/>
            <person name="Overmann J."/>
            <person name="Amann R."/>
            <person name="Jetten M.S.M."/>
            <person name="Mascher T."/>
            <person name="Medema M.H."/>
            <person name="Devos D.P."/>
            <person name="Kaster A.-K."/>
            <person name="Ovreas L."/>
            <person name="Rohde M."/>
            <person name="Galperin M.Y."/>
            <person name="Jogler C."/>
        </authorList>
    </citation>
    <scope>NUCLEOTIDE SEQUENCE [LARGE SCALE GENOMIC DNA]</scope>
    <source>
        <strain evidence="4 5">HG15A2</strain>
    </source>
</reference>
<dbReference type="Proteomes" id="UP000319852">
    <property type="component" value="Chromosome"/>
</dbReference>
<evidence type="ECO:0000256" key="1">
    <source>
        <dbReference type="ARBA" id="ARBA00007118"/>
    </source>
</evidence>
<dbReference type="SUPFAM" id="SSF55469">
    <property type="entry name" value="FMN-dependent nitroreductase-like"/>
    <property type="match status" value="1"/>
</dbReference>
<dbReference type="EMBL" id="CP036263">
    <property type="protein sequence ID" value="QDS99987.1"/>
    <property type="molecule type" value="Genomic_DNA"/>
</dbReference>
<evidence type="ECO:0000256" key="2">
    <source>
        <dbReference type="ARBA" id="ARBA00023002"/>
    </source>
</evidence>
<dbReference type="AlphaFoldDB" id="A0A517MYU9"/>
<dbReference type="CDD" id="cd02062">
    <property type="entry name" value="Nitro_FMN_reductase"/>
    <property type="match status" value="1"/>
</dbReference>
<dbReference type="InterPro" id="IPR029479">
    <property type="entry name" value="Nitroreductase"/>
</dbReference>